<dbReference type="AlphaFoldDB" id="A0A7Y8KYK3"/>
<evidence type="ECO:0000256" key="1">
    <source>
        <dbReference type="SAM" id="MobiDB-lite"/>
    </source>
</evidence>
<accession>A0A7Y8KYK3</accession>
<name>A0A7Y8KYK3_9BURK</name>
<proteinExistence type="predicted"/>
<feature type="region of interest" description="Disordered" evidence="1">
    <location>
        <begin position="161"/>
        <end position="181"/>
    </location>
</feature>
<evidence type="ECO:0000313" key="2">
    <source>
        <dbReference type="EMBL" id="NWF47835.1"/>
    </source>
</evidence>
<evidence type="ECO:0008006" key="4">
    <source>
        <dbReference type="Google" id="ProtNLM"/>
    </source>
</evidence>
<dbReference type="RefSeq" id="WP_177137828.1">
    <property type="nucleotide sequence ID" value="NZ_VYGV01000024.1"/>
</dbReference>
<evidence type="ECO:0000313" key="3">
    <source>
        <dbReference type="Proteomes" id="UP000545507"/>
    </source>
</evidence>
<organism evidence="2 3">
    <name type="scientific">Hydrogenophaga aromaticivorans</name>
    <dbReference type="NCBI Taxonomy" id="2610898"/>
    <lineage>
        <taxon>Bacteria</taxon>
        <taxon>Pseudomonadati</taxon>
        <taxon>Pseudomonadota</taxon>
        <taxon>Betaproteobacteria</taxon>
        <taxon>Burkholderiales</taxon>
        <taxon>Comamonadaceae</taxon>
        <taxon>Hydrogenophaga</taxon>
    </lineage>
</organism>
<gene>
    <name evidence="2" type="ORF">F3K02_21655</name>
</gene>
<comment type="caution">
    <text evidence="2">The sequence shown here is derived from an EMBL/GenBank/DDBJ whole genome shotgun (WGS) entry which is preliminary data.</text>
</comment>
<feature type="compositionally biased region" description="Polar residues" evidence="1">
    <location>
        <begin position="170"/>
        <end position="181"/>
    </location>
</feature>
<protein>
    <recommendedName>
        <fullName evidence="4">Lipoprotein</fullName>
    </recommendedName>
</protein>
<dbReference type="Proteomes" id="UP000545507">
    <property type="component" value="Unassembled WGS sequence"/>
</dbReference>
<sequence>MNIKYLNHMTKTQRATCLSLLTLTVFMGACGGGDSDNDAAVKGADPADKYVGSWVRGCQDLTLNGRAMSTGQTVTFTKTSTNTVDYSAESRDYTTNNCTGAYVVESQGRGYSIIDGTMLDSAGRTVDKLTTEDLVDPLVKGRYKSMAWIDGKRLYTPSINSPKNAEGYPTTLNMSRFATKQ</sequence>
<keyword evidence="3" id="KW-1185">Reference proteome</keyword>
<dbReference type="EMBL" id="VYGV01000024">
    <property type="protein sequence ID" value="NWF47835.1"/>
    <property type="molecule type" value="Genomic_DNA"/>
</dbReference>
<dbReference type="PROSITE" id="PS51257">
    <property type="entry name" value="PROKAR_LIPOPROTEIN"/>
    <property type="match status" value="1"/>
</dbReference>
<reference evidence="2 3" key="1">
    <citation type="submission" date="2019-09" db="EMBL/GenBank/DDBJ databases">
        <title>Hydrogenophaga aromatica sp. nov., isolated from a para-xylene-degrading enrichment culture.</title>
        <authorList>
            <person name="Tancsics A."/>
            <person name="Banerjee S."/>
        </authorList>
    </citation>
    <scope>NUCLEOTIDE SEQUENCE [LARGE SCALE GENOMIC DNA]</scope>
    <source>
        <strain evidence="2 3">D2P1</strain>
    </source>
</reference>